<evidence type="ECO:0000313" key="3">
    <source>
        <dbReference type="EMBL" id="AKH16084.1"/>
    </source>
</evidence>
<dbReference type="InterPro" id="IPR035905">
    <property type="entry name" value="Barstar-like_sf"/>
</dbReference>
<name>A0A0F7JLC2_9DEIO</name>
<reference evidence="3 4" key="1">
    <citation type="submission" date="2015-01" db="EMBL/GenBank/DDBJ databases">
        <title>Deinococcus soli/N5/whole genome sequencing.</title>
        <authorList>
            <person name="Kim M.K."/>
            <person name="Srinivasan S."/>
            <person name="Lee J.-J."/>
        </authorList>
    </citation>
    <scope>NUCLEOTIDE SEQUENCE [LARGE SCALE GENOMIC DNA]</scope>
    <source>
        <strain evidence="3 4">N5</strain>
    </source>
</reference>
<feature type="domain" description="Barstar (barnase inhibitor)" evidence="2">
    <location>
        <begin position="29"/>
        <end position="121"/>
    </location>
</feature>
<organism evidence="3 4">
    <name type="scientific">Deinococcus soli</name>
    <name type="common">ex Cha et al. 2016</name>
    <dbReference type="NCBI Taxonomy" id="1309411"/>
    <lineage>
        <taxon>Bacteria</taxon>
        <taxon>Thermotogati</taxon>
        <taxon>Deinococcota</taxon>
        <taxon>Deinococci</taxon>
        <taxon>Deinococcales</taxon>
        <taxon>Deinococcaceae</taxon>
        <taxon>Deinococcus</taxon>
    </lineage>
</organism>
<evidence type="ECO:0000256" key="1">
    <source>
        <dbReference type="ARBA" id="ARBA00006845"/>
    </source>
</evidence>
<evidence type="ECO:0000313" key="4">
    <source>
        <dbReference type="Proteomes" id="UP000034024"/>
    </source>
</evidence>
<dbReference type="AlphaFoldDB" id="A0A0F7JLC2"/>
<keyword evidence="4" id="KW-1185">Reference proteome</keyword>
<proteinExistence type="inferred from homology"/>
<sequence>MIQVFNAPPSGLQTAPHEPRIIAAGYQIAVREIDFGTVHDKDTLMLAFLKGLALRDTFGRNWDALYDILTDPEQLSPRHALILCDYTHFKKRHPHLARELEQVLLDAQQNASEQNRSLWLLAEEPDHDPNGW</sequence>
<dbReference type="Proteomes" id="UP000034024">
    <property type="component" value="Chromosome"/>
</dbReference>
<dbReference type="PATRIC" id="fig|1309411.5.peg.503"/>
<accession>A0A0F7JLC2</accession>
<dbReference type="Pfam" id="PF01337">
    <property type="entry name" value="Barstar"/>
    <property type="match status" value="1"/>
</dbReference>
<dbReference type="InterPro" id="IPR000468">
    <property type="entry name" value="Barstar"/>
</dbReference>
<dbReference type="Gene3D" id="3.30.370.10">
    <property type="entry name" value="Barstar-like"/>
    <property type="match status" value="1"/>
</dbReference>
<dbReference type="KEGG" id="dch:SY84_02400"/>
<dbReference type="RefSeq" id="WP_046842659.1">
    <property type="nucleotide sequence ID" value="NZ_CP011389.1"/>
</dbReference>
<gene>
    <name evidence="3" type="ORF">SY84_02400</name>
</gene>
<dbReference type="SUPFAM" id="SSF52038">
    <property type="entry name" value="Barstar-related"/>
    <property type="match status" value="1"/>
</dbReference>
<dbReference type="OrthoDB" id="5295683at2"/>
<protein>
    <submittedName>
        <fullName evidence="3">Nuclease inhibitor</fullName>
    </submittedName>
</protein>
<evidence type="ECO:0000259" key="2">
    <source>
        <dbReference type="Pfam" id="PF01337"/>
    </source>
</evidence>
<comment type="similarity">
    <text evidence="1">Belongs to the barstar family.</text>
</comment>
<dbReference type="EMBL" id="CP011389">
    <property type="protein sequence ID" value="AKH16084.1"/>
    <property type="molecule type" value="Genomic_DNA"/>
</dbReference>